<dbReference type="Proteomes" id="UP000030764">
    <property type="component" value="Unassembled WGS sequence"/>
</dbReference>
<keyword evidence="5" id="KW-1185">Reference proteome</keyword>
<evidence type="ECO:0000313" key="5">
    <source>
        <dbReference type="Proteomes" id="UP000030764"/>
    </source>
</evidence>
<feature type="signal peptide" evidence="1">
    <location>
        <begin position="1"/>
        <end position="21"/>
    </location>
</feature>
<feature type="chain" id="PRO_5010405344" description="DUF7107 domain-containing protein" evidence="1">
    <location>
        <begin position="22"/>
        <end position="141"/>
    </location>
</feature>
<evidence type="ECO:0000259" key="2">
    <source>
        <dbReference type="Pfam" id="PF23416"/>
    </source>
</evidence>
<dbReference type="EMBL" id="KL363184">
    <property type="protein sequence ID" value="KFD58473.1"/>
    <property type="molecule type" value="Genomic_DNA"/>
</dbReference>
<keyword evidence="1" id="KW-0732">Signal</keyword>
<evidence type="ECO:0000313" key="3">
    <source>
        <dbReference type="EMBL" id="KFD58473.1"/>
    </source>
</evidence>
<evidence type="ECO:0000313" key="4">
    <source>
        <dbReference type="EMBL" id="KFD65102.1"/>
    </source>
</evidence>
<evidence type="ECO:0000256" key="1">
    <source>
        <dbReference type="SAM" id="SignalP"/>
    </source>
</evidence>
<sequence>MLLHFYSLAIIIAFNYQHLDACQTLKHEQCIGNSSLCFQRHCIAGEPLTSVTSCKNDFQCRKDVMPLWRRLSIACKAGRCIRLKAIGPEQCLEQKKCPGQSICIRQVCVAAEPCEYTCRIGKICGLGERCIGGLCFRPVPS</sequence>
<dbReference type="AlphaFoldDB" id="A0A085N6K6"/>
<proteinExistence type="predicted"/>
<organism evidence="4">
    <name type="scientific">Trichuris suis</name>
    <name type="common">pig whipworm</name>
    <dbReference type="NCBI Taxonomy" id="68888"/>
    <lineage>
        <taxon>Eukaryota</taxon>
        <taxon>Metazoa</taxon>
        <taxon>Ecdysozoa</taxon>
        <taxon>Nematoda</taxon>
        <taxon>Enoplea</taxon>
        <taxon>Dorylaimia</taxon>
        <taxon>Trichinellida</taxon>
        <taxon>Trichuridae</taxon>
        <taxon>Trichuris</taxon>
    </lineage>
</organism>
<protein>
    <recommendedName>
        <fullName evidence="2">DUF7107 domain-containing protein</fullName>
    </recommendedName>
</protein>
<dbReference type="Pfam" id="PF23416">
    <property type="entry name" value="DUF7107"/>
    <property type="match status" value="1"/>
</dbReference>
<gene>
    <name evidence="3" type="ORF">M513_00699</name>
    <name evidence="4" type="ORF">M514_00699</name>
</gene>
<feature type="domain" description="DUF7107" evidence="2">
    <location>
        <begin position="90"/>
        <end position="136"/>
    </location>
</feature>
<dbReference type="EMBL" id="KL367544">
    <property type="protein sequence ID" value="KFD65102.1"/>
    <property type="molecule type" value="Genomic_DNA"/>
</dbReference>
<dbReference type="Proteomes" id="UP000030758">
    <property type="component" value="Unassembled WGS sequence"/>
</dbReference>
<accession>A0A085N6K6</accession>
<name>A0A085N6K6_9BILA</name>
<dbReference type="InterPro" id="IPR055531">
    <property type="entry name" value="DUF7107"/>
</dbReference>
<reference evidence="4 5" key="1">
    <citation type="journal article" date="2014" name="Nat. Genet.">
        <title>Genome and transcriptome of the porcine whipworm Trichuris suis.</title>
        <authorList>
            <person name="Jex A.R."/>
            <person name="Nejsum P."/>
            <person name="Schwarz E.M."/>
            <person name="Hu L."/>
            <person name="Young N.D."/>
            <person name="Hall R.S."/>
            <person name="Korhonen P.K."/>
            <person name="Liao S."/>
            <person name="Thamsborg S."/>
            <person name="Xia J."/>
            <person name="Xu P."/>
            <person name="Wang S."/>
            <person name="Scheerlinck J.P."/>
            <person name="Hofmann A."/>
            <person name="Sternberg P.W."/>
            <person name="Wang J."/>
            <person name="Gasser R.B."/>
        </authorList>
    </citation>
    <scope>NUCLEOTIDE SEQUENCE [LARGE SCALE GENOMIC DNA]</scope>
    <source>
        <strain evidence="4">DCEP-RM93F</strain>
        <strain evidence="3">DCEP-RM93M</strain>
    </source>
</reference>